<dbReference type="EMBL" id="BART01017207">
    <property type="protein sequence ID" value="GAG75594.1"/>
    <property type="molecule type" value="Genomic_DNA"/>
</dbReference>
<gene>
    <name evidence="1" type="ORF">S01H4_32822</name>
</gene>
<protein>
    <submittedName>
        <fullName evidence="1">Uncharacterized protein</fullName>
    </submittedName>
</protein>
<accession>X1A1F2</accession>
<dbReference type="AlphaFoldDB" id="X1A1F2"/>
<name>X1A1F2_9ZZZZ</name>
<organism evidence="1">
    <name type="scientific">marine sediment metagenome</name>
    <dbReference type="NCBI Taxonomy" id="412755"/>
    <lineage>
        <taxon>unclassified sequences</taxon>
        <taxon>metagenomes</taxon>
        <taxon>ecological metagenomes</taxon>
    </lineage>
</organism>
<sequence length="140" mass="15538">CVEVCPTNALTFIGKNFVDFQKGLAIATDEVLKTFSKGSVYYINFLLNITMLCDCWGFSTASLVPDIGIMASDDLAAIEKASLDAIKAENLLPDSLPEGRELREGKHLFEKIWGKDPYGQIDELEKIGLGNRNYTIEEIE</sequence>
<evidence type="ECO:0000313" key="1">
    <source>
        <dbReference type="EMBL" id="GAG75594.1"/>
    </source>
</evidence>
<reference evidence="1" key="1">
    <citation type="journal article" date="2014" name="Front. Microbiol.">
        <title>High frequency of phylogenetically diverse reductive dehalogenase-homologous genes in deep subseafloor sedimentary metagenomes.</title>
        <authorList>
            <person name="Kawai M."/>
            <person name="Futagami T."/>
            <person name="Toyoda A."/>
            <person name="Takaki Y."/>
            <person name="Nishi S."/>
            <person name="Hori S."/>
            <person name="Arai W."/>
            <person name="Tsubouchi T."/>
            <person name="Morono Y."/>
            <person name="Uchiyama I."/>
            <person name="Ito T."/>
            <person name="Fujiyama A."/>
            <person name="Inagaki F."/>
            <person name="Takami H."/>
        </authorList>
    </citation>
    <scope>NUCLEOTIDE SEQUENCE</scope>
    <source>
        <strain evidence="1">Expedition CK06-06</strain>
    </source>
</reference>
<feature type="non-terminal residue" evidence="1">
    <location>
        <position position="1"/>
    </location>
</feature>
<comment type="caution">
    <text evidence="1">The sequence shown here is derived from an EMBL/GenBank/DDBJ whole genome shotgun (WGS) entry which is preliminary data.</text>
</comment>
<proteinExistence type="predicted"/>